<evidence type="ECO:0000313" key="3">
    <source>
        <dbReference type="Proteomes" id="UP001337655"/>
    </source>
</evidence>
<comment type="caution">
    <text evidence="2">The sequence shown here is derived from an EMBL/GenBank/DDBJ whole genome shotgun (WGS) entry which is preliminary data.</text>
</comment>
<dbReference type="InterPro" id="IPR050855">
    <property type="entry name" value="NDM-1-like"/>
</dbReference>
<gene>
    <name evidence="2" type="ORF">LTR77_008273</name>
</gene>
<dbReference type="Proteomes" id="UP001337655">
    <property type="component" value="Unassembled WGS sequence"/>
</dbReference>
<evidence type="ECO:0000313" key="2">
    <source>
        <dbReference type="EMBL" id="KAK5166729.1"/>
    </source>
</evidence>
<accession>A0AAV9P2Z7</accession>
<evidence type="ECO:0000259" key="1">
    <source>
        <dbReference type="SMART" id="SM00849"/>
    </source>
</evidence>
<dbReference type="PANTHER" id="PTHR42951">
    <property type="entry name" value="METALLO-BETA-LACTAMASE DOMAIN-CONTAINING"/>
    <property type="match status" value="1"/>
</dbReference>
<dbReference type="Gene3D" id="3.60.15.10">
    <property type="entry name" value="Ribonuclease Z/Hydroxyacylglutathione hydrolase-like"/>
    <property type="match status" value="1"/>
</dbReference>
<reference evidence="2 3" key="1">
    <citation type="submission" date="2023-08" db="EMBL/GenBank/DDBJ databases">
        <title>Black Yeasts Isolated from many extreme environments.</title>
        <authorList>
            <person name="Coleine C."/>
            <person name="Stajich J.E."/>
            <person name="Selbmann L."/>
        </authorList>
    </citation>
    <scope>NUCLEOTIDE SEQUENCE [LARGE SCALE GENOMIC DNA]</scope>
    <source>
        <strain evidence="2 3">CCFEE 5935</strain>
    </source>
</reference>
<sequence>MEPPLLPIQADIYIPPLLRTATGSSHPNKQHWSPISCTLIHTPTEALLIDTSPTLDQTSALADWIAETLLPGCELKYFFTTHAHGDHFLGFPALLARWPDIQPIATAAVANAIEATYTREVLAYWRNLWPDHPMSTDTVTFHPLPATNTLTLSGHTLHAYDVVQGDSEANAYLHIPSLSLIVAGDLVYGACHVYLAEANTRQKRDDWINAIEQIEALGPKVVVPGHRRRTEVDGAWLLRGTKEYMRVFERELAVAGSAGELEERMGGLFPGRWGGYILQRSCEESWANREV</sequence>
<dbReference type="AlphaFoldDB" id="A0AAV9P2Z7"/>
<dbReference type="RefSeq" id="XP_064656611.1">
    <property type="nucleotide sequence ID" value="XM_064805506.1"/>
</dbReference>
<keyword evidence="3" id="KW-1185">Reference proteome</keyword>
<dbReference type="InterPro" id="IPR001279">
    <property type="entry name" value="Metallo-B-lactamas"/>
</dbReference>
<dbReference type="EMBL" id="JAVRRT010000013">
    <property type="protein sequence ID" value="KAK5166729.1"/>
    <property type="molecule type" value="Genomic_DNA"/>
</dbReference>
<protein>
    <recommendedName>
        <fullName evidence="1">Metallo-beta-lactamase domain-containing protein</fullName>
    </recommendedName>
</protein>
<dbReference type="SMART" id="SM00849">
    <property type="entry name" value="Lactamase_B"/>
    <property type="match status" value="1"/>
</dbReference>
<dbReference type="InterPro" id="IPR036866">
    <property type="entry name" value="RibonucZ/Hydroxyglut_hydro"/>
</dbReference>
<dbReference type="Pfam" id="PF00753">
    <property type="entry name" value="Lactamase_B"/>
    <property type="match status" value="1"/>
</dbReference>
<feature type="domain" description="Metallo-beta-lactamase" evidence="1">
    <location>
        <begin position="34"/>
        <end position="226"/>
    </location>
</feature>
<proteinExistence type="predicted"/>
<dbReference type="GeneID" id="89929607"/>
<name>A0AAV9P2Z7_9PEZI</name>
<dbReference type="SUPFAM" id="SSF56281">
    <property type="entry name" value="Metallo-hydrolase/oxidoreductase"/>
    <property type="match status" value="1"/>
</dbReference>
<organism evidence="2 3">
    <name type="scientific">Saxophila tyrrhenica</name>
    <dbReference type="NCBI Taxonomy" id="1690608"/>
    <lineage>
        <taxon>Eukaryota</taxon>
        <taxon>Fungi</taxon>
        <taxon>Dikarya</taxon>
        <taxon>Ascomycota</taxon>
        <taxon>Pezizomycotina</taxon>
        <taxon>Dothideomycetes</taxon>
        <taxon>Dothideomycetidae</taxon>
        <taxon>Mycosphaerellales</taxon>
        <taxon>Extremaceae</taxon>
        <taxon>Saxophila</taxon>
    </lineage>
</organism>
<dbReference type="PANTHER" id="PTHR42951:SF14">
    <property type="entry name" value="METALLO-BETA-LACTAMASE SUPERFAMILY PROTEIN"/>
    <property type="match status" value="1"/>
</dbReference>
<dbReference type="CDD" id="cd07739">
    <property type="entry name" value="metallo-hydrolase-like_MBL-fold"/>
    <property type="match status" value="1"/>
</dbReference>